<dbReference type="OrthoDB" id="9761504at2"/>
<keyword evidence="4 10" id="KW-0418">Kinase</keyword>
<dbReference type="GO" id="GO:0005524">
    <property type="term" value="F:ATP binding"/>
    <property type="evidence" value="ECO:0007669"/>
    <property type="project" value="UniProtKB-KW"/>
</dbReference>
<keyword evidence="11" id="KW-1185">Reference proteome</keyword>
<comment type="similarity">
    <text evidence="1">Belongs to the FGGY kinase family.</text>
</comment>
<evidence type="ECO:0000256" key="5">
    <source>
        <dbReference type="ARBA" id="ARBA00022840"/>
    </source>
</evidence>
<dbReference type="GO" id="GO:0004370">
    <property type="term" value="F:glycerol kinase activity"/>
    <property type="evidence" value="ECO:0007669"/>
    <property type="project" value="TreeGrafter"/>
</dbReference>
<evidence type="ECO:0000313" key="10">
    <source>
        <dbReference type="EMBL" id="ACO48099.1"/>
    </source>
</evidence>
<evidence type="ECO:0000256" key="6">
    <source>
        <dbReference type="ARBA" id="ARBA00023157"/>
    </source>
</evidence>
<evidence type="ECO:0000256" key="2">
    <source>
        <dbReference type="ARBA" id="ARBA00022679"/>
    </source>
</evidence>
<reference evidence="10 11" key="1">
    <citation type="journal article" date="2009" name="PLoS Genet.">
        <title>Alliance of proteomics and genomics to unravel the specificities of Sahara bacterium Deinococcus deserti.</title>
        <authorList>
            <person name="de Groot A."/>
            <person name="Dulermo R."/>
            <person name="Ortet P."/>
            <person name="Blanchard L."/>
            <person name="Guerin P."/>
            <person name="Fernandez B."/>
            <person name="Vacherie B."/>
            <person name="Dossat C."/>
            <person name="Jolivet E."/>
            <person name="Siguier P."/>
            <person name="Chandler M."/>
            <person name="Barakat M."/>
            <person name="Dedieu A."/>
            <person name="Barbe V."/>
            <person name="Heulin T."/>
            <person name="Sommer S."/>
            <person name="Achouak W."/>
            <person name="Armengaud J."/>
        </authorList>
    </citation>
    <scope>NUCLEOTIDE SEQUENCE [LARGE SCALE GENOMIC DNA]</scope>
    <source>
        <strain evidence="11">DSM 17065 / CIP 109153 / LMG 22923 / VCD115</strain>
        <plasmid evidence="11">pDeide3</plasmid>
    </source>
</reference>
<dbReference type="CDD" id="cd07771">
    <property type="entry name" value="ASKHA_NBD_FGGY_RhaB-like"/>
    <property type="match status" value="1"/>
</dbReference>
<organism evidence="10 11">
    <name type="scientific">Deinococcus deserti (strain DSM 17065 / CIP 109153 / LMG 22923 / VCD115)</name>
    <dbReference type="NCBI Taxonomy" id="546414"/>
    <lineage>
        <taxon>Bacteria</taxon>
        <taxon>Thermotogati</taxon>
        <taxon>Deinococcota</taxon>
        <taxon>Deinococci</taxon>
        <taxon>Deinococcales</taxon>
        <taxon>Deinococcaceae</taxon>
        <taxon>Deinococcus</taxon>
    </lineage>
</organism>
<dbReference type="PANTHER" id="PTHR10196">
    <property type="entry name" value="SUGAR KINASE"/>
    <property type="match status" value="1"/>
</dbReference>
<dbReference type="SUPFAM" id="SSF53067">
    <property type="entry name" value="Actin-like ATPase domain"/>
    <property type="match status" value="2"/>
</dbReference>
<evidence type="ECO:0000256" key="4">
    <source>
        <dbReference type="ARBA" id="ARBA00022777"/>
    </source>
</evidence>
<sequence length="497" mass="53364">MSAEATLTDVKRHVAIDLGASSGRVALGTVHAGKLTVEVLHRFPNGGIPVQGGLYWDVLGLWREILHGLRLAAGHGPIDSVGVDSWAVDYALIDEHGLLIDGVRHYRDARTDGVMDQLLGVLPRDAVYEFTGIQFLPFNTAFQLVAHRQQAPTQLDRARTLLMVPDLLHYWLTGRQVTEMTNASTTQLYDSRQTAWSEPVLNAFGIPAHLLPDVVHPGTDLGAVQPDVARDTGLHGTRVIAPGTHDTASAVAAVPADGKGWAYLSSGTWSLVGVETDRPVITPQALALNLTNEAGVHGTTRLLKNVMGLWIAQECSRAWGNPSFAELYGAAALVEANGPLIDPDDVRFLPPGLDMPARVQAYCAETGQVVPSTPAEITRCVLESLAFRCAEVLSQLEEVTGESIHTLHVVGGGSQIRFLNQLLADISGRTVVAGPVEATLLGNLLVQAEACGSIPRGSMREVSRICEILTTYTPVKKRTVTQHTIFAELTTRHAAST</sequence>
<feature type="domain" description="Carbohydrate kinase FGGY C-terminal" evidence="9">
    <location>
        <begin position="262"/>
        <end position="450"/>
    </location>
</feature>
<dbReference type="InterPro" id="IPR018484">
    <property type="entry name" value="FGGY_N"/>
</dbReference>
<dbReference type="GO" id="GO:0005829">
    <property type="term" value="C:cytosol"/>
    <property type="evidence" value="ECO:0007669"/>
    <property type="project" value="TreeGrafter"/>
</dbReference>
<dbReference type="GO" id="GO:0006071">
    <property type="term" value="P:glycerol metabolic process"/>
    <property type="evidence" value="ECO:0007669"/>
    <property type="project" value="TreeGrafter"/>
</dbReference>
<dbReference type="RefSeq" id="WP_012694972.1">
    <property type="nucleotide sequence ID" value="NC_012528.1"/>
</dbReference>
<dbReference type="Pfam" id="PF00370">
    <property type="entry name" value="FGGY_N"/>
    <property type="match status" value="1"/>
</dbReference>
<gene>
    <name evidence="10" type="primary">rhaB</name>
    <name evidence="10" type="ordered locus">Deide_3p01560</name>
</gene>
<name>C1D3M0_DEIDV</name>
<geneLocation type="plasmid" evidence="11">
    <name>pDeide3</name>
</geneLocation>
<evidence type="ECO:0000259" key="9">
    <source>
        <dbReference type="Pfam" id="PF02782"/>
    </source>
</evidence>
<dbReference type="InterPro" id="IPR043129">
    <property type="entry name" value="ATPase_NBD"/>
</dbReference>
<dbReference type="PIRSF" id="PIRSF000538">
    <property type="entry name" value="GlpK"/>
    <property type="match status" value="1"/>
</dbReference>
<dbReference type="Pfam" id="PF02782">
    <property type="entry name" value="FGGY_C"/>
    <property type="match status" value="1"/>
</dbReference>
<dbReference type="InterPro" id="IPR013449">
    <property type="entry name" value="Rhamnulokinase"/>
</dbReference>
<keyword evidence="3" id="KW-0547">Nucleotide-binding</keyword>
<keyword evidence="2" id="KW-0808">Transferase</keyword>
<protein>
    <submittedName>
        <fullName evidence="10">Putative rhamnulokinase</fullName>
    </submittedName>
</protein>
<dbReference type="InterPro" id="IPR018485">
    <property type="entry name" value="FGGY_C"/>
</dbReference>
<keyword evidence="5" id="KW-0067">ATP-binding</keyword>
<dbReference type="HOGENOM" id="CLU_039395_0_1_0"/>
<dbReference type="AlphaFoldDB" id="C1D3M0"/>
<keyword evidence="7" id="KW-0684">Rhamnose metabolism</keyword>
<dbReference type="EMBL" id="CP001117">
    <property type="protein sequence ID" value="ACO48099.1"/>
    <property type="molecule type" value="Genomic_DNA"/>
</dbReference>
<evidence type="ECO:0000259" key="8">
    <source>
        <dbReference type="Pfam" id="PF00370"/>
    </source>
</evidence>
<evidence type="ECO:0000256" key="7">
    <source>
        <dbReference type="ARBA" id="ARBA00023308"/>
    </source>
</evidence>
<evidence type="ECO:0000256" key="1">
    <source>
        <dbReference type="ARBA" id="ARBA00009156"/>
    </source>
</evidence>
<dbReference type="PANTHER" id="PTHR10196:SF93">
    <property type="entry name" value="L-RHAMNULOKINASE"/>
    <property type="match status" value="1"/>
</dbReference>
<dbReference type="Proteomes" id="UP000002208">
    <property type="component" value="Plasmid 3"/>
</dbReference>
<dbReference type="KEGG" id="ddr:Deide_3p01560"/>
<proteinExistence type="inferred from homology"/>
<dbReference type="Gene3D" id="3.30.420.40">
    <property type="match status" value="2"/>
</dbReference>
<keyword evidence="6" id="KW-1015">Disulfide bond</keyword>
<dbReference type="InterPro" id="IPR000577">
    <property type="entry name" value="Carb_kinase_FGGY"/>
</dbReference>
<evidence type="ECO:0000313" key="11">
    <source>
        <dbReference type="Proteomes" id="UP000002208"/>
    </source>
</evidence>
<accession>C1D3M0</accession>
<dbReference type="GO" id="GO:0008993">
    <property type="term" value="F:rhamnulokinase activity"/>
    <property type="evidence" value="ECO:0007669"/>
    <property type="project" value="InterPro"/>
</dbReference>
<keyword evidence="10" id="KW-0614">Plasmid</keyword>
<evidence type="ECO:0000256" key="3">
    <source>
        <dbReference type="ARBA" id="ARBA00022741"/>
    </source>
</evidence>
<dbReference type="GO" id="GO:0019301">
    <property type="term" value="P:rhamnose catabolic process"/>
    <property type="evidence" value="ECO:0007669"/>
    <property type="project" value="InterPro"/>
</dbReference>
<feature type="domain" description="Carbohydrate kinase FGGY N-terminal" evidence="8">
    <location>
        <begin position="14"/>
        <end position="251"/>
    </location>
</feature>